<organism evidence="3">
    <name type="scientific">Onchocerca flexuosa</name>
    <dbReference type="NCBI Taxonomy" id="387005"/>
    <lineage>
        <taxon>Eukaryota</taxon>
        <taxon>Metazoa</taxon>
        <taxon>Ecdysozoa</taxon>
        <taxon>Nematoda</taxon>
        <taxon>Chromadorea</taxon>
        <taxon>Rhabditida</taxon>
        <taxon>Spirurina</taxon>
        <taxon>Spiruromorpha</taxon>
        <taxon>Filarioidea</taxon>
        <taxon>Onchocercidae</taxon>
        <taxon>Onchocerca</taxon>
    </lineage>
</organism>
<dbReference type="Proteomes" id="UP000267606">
    <property type="component" value="Unassembled WGS sequence"/>
</dbReference>
<name>A0A183HQC4_9BILA</name>
<reference evidence="3" key="1">
    <citation type="submission" date="2016-06" db="UniProtKB">
        <authorList>
            <consortium name="WormBaseParasite"/>
        </authorList>
    </citation>
    <scope>IDENTIFICATION</scope>
</reference>
<gene>
    <name evidence="1" type="ORF">OFLC_LOCUS9686</name>
</gene>
<dbReference type="EMBL" id="UZAJ01012151">
    <property type="protein sequence ID" value="VDO62469.1"/>
    <property type="molecule type" value="Genomic_DNA"/>
</dbReference>
<sequence length="38" mass="4130">MTGQEQGKGQRSGPSPFAAKIFQNIIFVPLFKIPAPVE</sequence>
<reference evidence="1 2" key="2">
    <citation type="submission" date="2018-11" db="EMBL/GenBank/DDBJ databases">
        <authorList>
            <consortium name="Pathogen Informatics"/>
        </authorList>
    </citation>
    <scope>NUCLEOTIDE SEQUENCE [LARGE SCALE GENOMIC DNA]</scope>
</reference>
<keyword evidence="2" id="KW-1185">Reference proteome</keyword>
<protein>
    <submittedName>
        <fullName evidence="1 3">Uncharacterized protein</fullName>
    </submittedName>
</protein>
<dbReference type="AlphaFoldDB" id="A0A183HQC4"/>
<evidence type="ECO:0000313" key="2">
    <source>
        <dbReference type="Proteomes" id="UP000267606"/>
    </source>
</evidence>
<dbReference type="WBParaSite" id="OFLC_0000968501-mRNA-1">
    <property type="protein sequence ID" value="OFLC_0000968501-mRNA-1"/>
    <property type="gene ID" value="OFLC_0000968501"/>
</dbReference>
<evidence type="ECO:0000313" key="1">
    <source>
        <dbReference type="EMBL" id="VDO62469.1"/>
    </source>
</evidence>
<evidence type="ECO:0000313" key="3">
    <source>
        <dbReference type="WBParaSite" id="OFLC_0000968501-mRNA-1"/>
    </source>
</evidence>
<proteinExistence type="predicted"/>
<accession>A0A183HQC4</accession>